<name>A0A139IHY1_9PEZI</name>
<dbReference type="PROSITE" id="PS00463">
    <property type="entry name" value="ZN2_CY6_FUNGAL_1"/>
    <property type="match status" value="1"/>
</dbReference>
<dbReference type="Pfam" id="PF00172">
    <property type="entry name" value="Zn_clus"/>
    <property type="match status" value="1"/>
</dbReference>
<comment type="caution">
    <text evidence="8">The sequence shown here is derived from an EMBL/GenBank/DDBJ whole genome shotgun (WGS) entry which is preliminary data.</text>
</comment>
<dbReference type="GO" id="GO:0003677">
    <property type="term" value="F:DNA binding"/>
    <property type="evidence" value="ECO:0007669"/>
    <property type="project" value="UniProtKB-KW"/>
</dbReference>
<dbReference type="EMBL" id="LFZO01000086">
    <property type="protein sequence ID" value="KXT14310.1"/>
    <property type="molecule type" value="Genomic_DNA"/>
</dbReference>
<dbReference type="SUPFAM" id="SSF57701">
    <property type="entry name" value="Zn2/Cys6 DNA-binding domain"/>
    <property type="match status" value="1"/>
</dbReference>
<proteinExistence type="predicted"/>
<reference evidence="8 9" key="1">
    <citation type="submission" date="2015-07" db="EMBL/GenBank/DDBJ databases">
        <title>Comparative genomics of the Sigatoka disease complex on banana suggests a link between parallel evolutionary changes in Pseudocercospora fijiensis and Pseudocercospora eumusae and increased virulence on the banana host.</title>
        <authorList>
            <person name="Chang T.-C."/>
            <person name="Salvucci A."/>
            <person name="Crous P.W."/>
            <person name="Stergiopoulos I."/>
        </authorList>
    </citation>
    <scope>NUCLEOTIDE SEQUENCE [LARGE SCALE GENOMIC DNA]</scope>
    <source>
        <strain evidence="8 9">CBS 116634</strain>
    </source>
</reference>
<dbReference type="STRING" id="113226.A0A139IHY1"/>
<evidence type="ECO:0000259" key="7">
    <source>
        <dbReference type="PROSITE" id="PS50048"/>
    </source>
</evidence>
<dbReference type="PANTHER" id="PTHR31069">
    <property type="entry name" value="OLEATE-ACTIVATED TRANSCRIPTION FACTOR 1-RELATED"/>
    <property type="match status" value="1"/>
</dbReference>
<keyword evidence="9" id="KW-1185">Reference proteome</keyword>
<dbReference type="OrthoDB" id="2328572at2759"/>
<dbReference type="GO" id="GO:0005634">
    <property type="term" value="C:nucleus"/>
    <property type="evidence" value="ECO:0007669"/>
    <property type="project" value="InterPro"/>
</dbReference>
<protein>
    <recommendedName>
        <fullName evidence="7">Zn(2)-C6 fungal-type domain-containing protein</fullName>
    </recommendedName>
</protein>
<dbReference type="SMART" id="SM00066">
    <property type="entry name" value="GAL4"/>
    <property type="match status" value="1"/>
</dbReference>
<sequence length="494" mass="53894">MATTSMATPPAMDDKPTPSSRSRSSTSDEQKLRSSCESCAQSKLKCSGDKPACARCAKRGLACKYVVAKRGGRKPKGYSSMNDNNSPKRSEGSHSPAASQWSSTGHLGRPYPYCDPTIRGSASPAVMSDFYNPMDQTLSEAPTSHMDMSMDFDFNDCFSLGFPGSNELLDFCNVGPAEMFPSSLDSSSSSSSSGPESLCDAFSLTDDAMSDSFSASLPEPQPQIRAAPIDKNPHSYQEACLNGSCSCLVEALSLMKQLVSSRSRNGAASPPNIQTIIDRNEATIESVRRMLECSCSQDDGYLLSVMSLIIFRVLGWYATVARQTACEVDGQSSHSRQSSTSSLGSYCLEGADSARMAAQLVLSEIHHVRRIVHQLSLKLKAQGEKERSRPDTSGMEGLKMMDNEMTSPLSATMYDQLDADLKKRLRALSWEIIDRLRSIRSHDYDNAFTIYHAALSLLVVPKASRLRANAMVSPEPEAELPMRAQSYCTRAWVQ</sequence>
<evidence type="ECO:0000256" key="2">
    <source>
        <dbReference type="ARBA" id="ARBA00023015"/>
    </source>
</evidence>
<evidence type="ECO:0000256" key="3">
    <source>
        <dbReference type="ARBA" id="ARBA00023125"/>
    </source>
</evidence>
<dbReference type="InterPro" id="IPR036864">
    <property type="entry name" value="Zn2-C6_fun-type_DNA-bd_sf"/>
</dbReference>
<feature type="region of interest" description="Disordered" evidence="6">
    <location>
        <begin position="74"/>
        <end position="104"/>
    </location>
</feature>
<evidence type="ECO:0000256" key="1">
    <source>
        <dbReference type="ARBA" id="ARBA00022723"/>
    </source>
</evidence>
<accession>A0A139IHY1</accession>
<dbReference type="PROSITE" id="PS50048">
    <property type="entry name" value="ZN2_CY6_FUNGAL_2"/>
    <property type="match status" value="1"/>
</dbReference>
<evidence type="ECO:0000313" key="9">
    <source>
        <dbReference type="Proteomes" id="UP000073492"/>
    </source>
</evidence>
<evidence type="ECO:0000256" key="6">
    <source>
        <dbReference type="SAM" id="MobiDB-lite"/>
    </source>
</evidence>
<evidence type="ECO:0000256" key="5">
    <source>
        <dbReference type="ARBA" id="ARBA00023242"/>
    </source>
</evidence>
<gene>
    <name evidence="8" type="ORF">AC579_8434</name>
</gene>
<keyword evidence="1" id="KW-0479">Metal-binding</keyword>
<keyword evidence="5" id="KW-0539">Nucleus</keyword>
<dbReference type="CDD" id="cd00067">
    <property type="entry name" value="GAL4"/>
    <property type="match status" value="1"/>
</dbReference>
<dbReference type="GO" id="GO:0000981">
    <property type="term" value="F:DNA-binding transcription factor activity, RNA polymerase II-specific"/>
    <property type="evidence" value="ECO:0007669"/>
    <property type="project" value="InterPro"/>
</dbReference>
<feature type="region of interest" description="Disordered" evidence="6">
    <location>
        <begin position="1"/>
        <end position="51"/>
    </location>
</feature>
<dbReference type="GO" id="GO:0008270">
    <property type="term" value="F:zinc ion binding"/>
    <property type="evidence" value="ECO:0007669"/>
    <property type="project" value="InterPro"/>
</dbReference>
<dbReference type="InterPro" id="IPR013700">
    <property type="entry name" value="AflR"/>
</dbReference>
<dbReference type="InterPro" id="IPR001138">
    <property type="entry name" value="Zn2Cys6_DnaBD"/>
</dbReference>
<dbReference type="PRINTS" id="PR00755">
    <property type="entry name" value="AFLATOXINBRP"/>
</dbReference>
<dbReference type="Pfam" id="PF08493">
    <property type="entry name" value="AflR"/>
    <property type="match status" value="1"/>
</dbReference>
<dbReference type="PANTHER" id="PTHR31069:SF31">
    <property type="entry name" value="MONODICTYPHENONE CLUSTER TRANSCRIPTION FACTOR-RELATED"/>
    <property type="match status" value="1"/>
</dbReference>
<keyword evidence="2" id="KW-0805">Transcription regulation</keyword>
<dbReference type="Proteomes" id="UP000073492">
    <property type="component" value="Unassembled WGS sequence"/>
</dbReference>
<dbReference type="AlphaFoldDB" id="A0A139IHY1"/>
<keyword evidence="4" id="KW-0804">Transcription</keyword>
<evidence type="ECO:0000313" key="8">
    <source>
        <dbReference type="EMBL" id="KXT14310.1"/>
    </source>
</evidence>
<dbReference type="InterPro" id="IPR050675">
    <property type="entry name" value="OAF3"/>
</dbReference>
<dbReference type="GO" id="GO:0045122">
    <property type="term" value="P:aflatoxin biosynthetic process"/>
    <property type="evidence" value="ECO:0007669"/>
    <property type="project" value="InterPro"/>
</dbReference>
<dbReference type="Gene3D" id="4.10.240.10">
    <property type="entry name" value="Zn(2)-C6 fungal-type DNA-binding domain"/>
    <property type="match status" value="1"/>
</dbReference>
<keyword evidence="3" id="KW-0238">DNA-binding</keyword>
<organism evidence="8 9">
    <name type="scientific">Pseudocercospora musae</name>
    <dbReference type="NCBI Taxonomy" id="113226"/>
    <lineage>
        <taxon>Eukaryota</taxon>
        <taxon>Fungi</taxon>
        <taxon>Dikarya</taxon>
        <taxon>Ascomycota</taxon>
        <taxon>Pezizomycotina</taxon>
        <taxon>Dothideomycetes</taxon>
        <taxon>Dothideomycetidae</taxon>
        <taxon>Mycosphaerellales</taxon>
        <taxon>Mycosphaerellaceae</taxon>
        <taxon>Pseudocercospora</taxon>
    </lineage>
</organism>
<evidence type="ECO:0000256" key="4">
    <source>
        <dbReference type="ARBA" id="ARBA00023163"/>
    </source>
</evidence>
<feature type="domain" description="Zn(2)-C6 fungal-type" evidence="7">
    <location>
        <begin position="35"/>
        <end position="65"/>
    </location>
</feature>